<dbReference type="GO" id="GO:0006508">
    <property type="term" value="P:proteolysis"/>
    <property type="evidence" value="ECO:0007669"/>
    <property type="project" value="UniProtKB-KW"/>
</dbReference>
<organism evidence="12">
    <name type="scientific">Alsobacter sp. KACC 23698</name>
    <dbReference type="NCBI Taxonomy" id="3149229"/>
    <lineage>
        <taxon>Bacteria</taxon>
        <taxon>Pseudomonadati</taxon>
        <taxon>Pseudomonadota</taxon>
        <taxon>Alphaproteobacteria</taxon>
        <taxon>Hyphomicrobiales</taxon>
        <taxon>Alsobacteraceae</taxon>
        <taxon>Alsobacter</taxon>
    </lineage>
</organism>
<dbReference type="GO" id="GO:0004190">
    <property type="term" value="F:aspartic-type endopeptidase activity"/>
    <property type="evidence" value="ECO:0007669"/>
    <property type="project" value="UniProtKB-UniRule"/>
</dbReference>
<evidence type="ECO:0000256" key="6">
    <source>
        <dbReference type="ARBA" id="ARBA00022801"/>
    </source>
</evidence>
<dbReference type="EC" id="3.4.23.36" evidence="9"/>
<dbReference type="PRINTS" id="PR00781">
    <property type="entry name" value="LIPOSIGPTASE"/>
</dbReference>
<comment type="similarity">
    <text evidence="1 9 11">Belongs to the peptidase A8 family.</text>
</comment>
<evidence type="ECO:0000256" key="11">
    <source>
        <dbReference type="RuleBase" id="RU004181"/>
    </source>
</evidence>
<sequence length="174" mass="18715">MRRIPATGAAIALAILLADQASKAWILHVFRLPERPPVRIAPLFDLVMVWNRGVSYGLFQQHEDFGRFALAGLSVLVSIGLAVWMARSRSWLIAVSAGLLIGGALGNAVDRFLYGAVADFVLLYWIPFFPYVFNLADSAIVAGVALLLYDSLVVEGRKRPAEPGVAGPDPGAGI</sequence>
<evidence type="ECO:0000256" key="3">
    <source>
        <dbReference type="ARBA" id="ARBA00022670"/>
    </source>
</evidence>
<evidence type="ECO:0000256" key="2">
    <source>
        <dbReference type="ARBA" id="ARBA00022475"/>
    </source>
</evidence>
<evidence type="ECO:0000256" key="10">
    <source>
        <dbReference type="RuleBase" id="RU000594"/>
    </source>
</evidence>
<proteinExistence type="inferred from homology"/>
<dbReference type="AlphaFoldDB" id="A0AAU7JH14"/>
<keyword evidence="4 9" id="KW-0812">Transmembrane</keyword>
<comment type="caution">
    <text evidence="9">Lacks conserved residue(s) required for the propagation of feature annotation.</text>
</comment>
<dbReference type="PROSITE" id="PS00855">
    <property type="entry name" value="SPASE_II"/>
    <property type="match status" value="1"/>
</dbReference>
<evidence type="ECO:0000256" key="9">
    <source>
        <dbReference type="HAMAP-Rule" id="MF_00161"/>
    </source>
</evidence>
<keyword evidence="3 9" id="KW-0645">Protease</keyword>
<keyword evidence="5 9" id="KW-0064">Aspartyl protease</keyword>
<feature type="transmembrane region" description="Helical" evidence="9">
    <location>
        <begin position="91"/>
        <end position="108"/>
    </location>
</feature>
<keyword evidence="7 9" id="KW-1133">Transmembrane helix</keyword>
<gene>
    <name evidence="9 12" type="primary">lspA</name>
    <name evidence="12" type="ORF">ABEG18_02625</name>
</gene>
<reference evidence="12" key="1">
    <citation type="submission" date="2024-05" db="EMBL/GenBank/DDBJ databases">
        <authorList>
            <person name="Kim S."/>
            <person name="Heo J."/>
            <person name="Choi H."/>
            <person name="Choi Y."/>
            <person name="Kwon S.-W."/>
            <person name="Kim Y."/>
        </authorList>
    </citation>
    <scope>NUCLEOTIDE SEQUENCE</scope>
    <source>
        <strain evidence="12">KACC 23698</strain>
    </source>
</reference>
<evidence type="ECO:0000256" key="5">
    <source>
        <dbReference type="ARBA" id="ARBA00022750"/>
    </source>
</evidence>
<dbReference type="PANTHER" id="PTHR33695:SF1">
    <property type="entry name" value="LIPOPROTEIN SIGNAL PEPTIDASE"/>
    <property type="match status" value="1"/>
</dbReference>
<dbReference type="PANTHER" id="PTHR33695">
    <property type="entry name" value="LIPOPROTEIN SIGNAL PEPTIDASE"/>
    <property type="match status" value="1"/>
</dbReference>
<dbReference type="HAMAP" id="MF_00161">
    <property type="entry name" value="LspA"/>
    <property type="match status" value="1"/>
</dbReference>
<feature type="active site" evidence="9">
    <location>
        <position position="137"/>
    </location>
</feature>
<feature type="transmembrane region" description="Helical" evidence="9">
    <location>
        <begin position="128"/>
        <end position="149"/>
    </location>
</feature>
<comment type="function">
    <text evidence="9 10">This protein specifically catalyzes the removal of signal peptides from prolipoproteins.</text>
</comment>
<keyword evidence="8 9" id="KW-0472">Membrane</keyword>
<comment type="pathway">
    <text evidence="9">Protein modification; lipoprotein biosynthesis (signal peptide cleavage).</text>
</comment>
<evidence type="ECO:0000256" key="8">
    <source>
        <dbReference type="ARBA" id="ARBA00023136"/>
    </source>
</evidence>
<comment type="subcellular location">
    <subcellularLocation>
        <location evidence="9">Cell membrane</location>
        <topology evidence="9">Multi-pass membrane protein</topology>
    </subcellularLocation>
</comment>
<dbReference type="RefSeq" id="WP_406856544.1">
    <property type="nucleotide sequence ID" value="NZ_CP157484.1"/>
</dbReference>
<feature type="transmembrane region" description="Helical" evidence="9">
    <location>
        <begin position="65"/>
        <end position="84"/>
    </location>
</feature>
<dbReference type="GO" id="GO:0005886">
    <property type="term" value="C:plasma membrane"/>
    <property type="evidence" value="ECO:0007669"/>
    <property type="project" value="UniProtKB-SubCell"/>
</dbReference>
<comment type="catalytic activity">
    <reaction evidence="9 10">
        <text>Release of signal peptides from bacterial membrane prolipoproteins. Hydrolyzes -Xaa-Yaa-Zaa-|-(S,diacylglyceryl)Cys-, in which Xaa is hydrophobic (preferably Leu), and Yaa (Ala or Ser) and Zaa (Gly or Ala) have small, neutral side chains.</text>
        <dbReference type="EC" id="3.4.23.36"/>
    </reaction>
</comment>
<dbReference type="NCBIfam" id="TIGR00077">
    <property type="entry name" value="lspA"/>
    <property type="match status" value="1"/>
</dbReference>
<keyword evidence="6 9" id="KW-0378">Hydrolase</keyword>
<evidence type="ECO:0000256" key="7">
    <source>
        <dbReference type="ARBA" id="ARBA00022989"/>
    </source>
</evidence>
<keyword evidence="2 9" id="KW-1003">Cell membrane</keyword>
<dbReference type="EMBL" id="CP157484">
    <property type="protein sequence ID" value="XBO39697.1"/>
    <property type="molecule type" value="Genomic_DNA"/>
</dbReference>
<evidence type="ECO:0000313" key="12">
    <source>
        <dbReference type="EMBL" id="XBO39697.1"/>
    </source>
</evidence>
<feature type="active site" evidence="9">
    <location>
        <position position="119"/>
    </location>
</feature>
<accession>A0AAU7JH14</accession>
<dbReference type="Pfam" id="PF01252">
    <property type="entry name" value="Peptidase_A8"/>
    <property type="match status" value="1"/>
</dbReference>
<evidence type="ECO:0000256" key="4">
    <source>
        <dbReference type="ARBA" id="ARBA00022692"/>
    </source>
</evidence>
<name>A0AAU7JH14_9HYPH</name>
<protein>
    <recommendedName>
        <fullName evidence="9">Lipoprotein signal peptidase</fullName>
        <ecNumber evidence="9">3.4.23.36</ecNumber>
    </recommendedName>
    <alternativeName>
        <fullName evidence="9">Prolipoprotein signal peptidase</fullName>
    </alternativeName>
    <alternativeName>
        <fullName evidence="9">Signal peptidase II</fullName>
        <shortName evidence="9">SPase II</shortName>
    </alternativeName>
</protein>
<evidence type="ECO:0000256" key="1">
    <source>
        <dbReference type="ARBA" id="ARBA00006139"/>
    </source>
</evidence>
<dbReference type="InterPro" id="IPR001872">
    <property type="entry name" value="Peptidase_A8"/>
</dbReference>